<keyword evidence="2" id="KW-1185">Reference proteome</keyword>
<name>A0AAE1QTT4_9SOLA</name>
<evidence type="ECO:0000313" key="1">
    <source>
        <dbReference type="EMBL" id="KAK4339366.1"/>
    </source>
</evidence>
<sequence length="80" mass="8539">MLSEGIKVAMRPKANENGVVGRLEIAKVVKGLMEGEVGKGVRSRMRDLKDAAAKVLSEDGSSTKALTELATKLKKKVSNN</sequence>
<dbReference type="PANTHER" id="PTHR48045">
    <property type="entry name" value="UDP-GLYCOSYLTRANSFERASE 72B1"/>
    <property type="match status" value="1"/>
</dbReference>
<dbReference type="Proteomes" id="UP001291623">
    <property type="component" value="Unassembled WGS sequence"/>
</dbReference>
<dbReference type="PANTHER" id="PTHR48045:SF11">
    <property type="entry name" value="UDP-GLYCOSYLTRANSFERASE 72B1"/>
    <property type="match status" value="1"/>
</dbReference>
<organism evidence="1 2">
    <name type="scientific">Anisodus tanguticus</name>
    <dbReference type="NCBI Taxonomy" id="243964"/>
    <lineage>
        <taxon>Eukaryota</taxon>
        <taxon>Viridiplantae</taxon>
        <taxon>Streptophyta</taxon>
        <taxon>Embryophyta</taxon>
        <taxon>Tracheophyta</taxon>
        <taxon>Spermatophyta</taxon>
        <taxon>Magnoliopsida</taxon>
        <taxon>eudicotyledons</taxon>
        <taxon>Gunneridae</taxon>
        <taxon>Pentapetalae</taxon>
        <taxon>asterids</taxon>
        <taxon>lamiids</taxon>
        <taxon>Solanales</taxon>
        <taxon>Solanaceae</taxon>
        <taxon>Solanoideae</taxon>
        <taxon>Hyoscyameae</taxon>
        <taxon>Anisodus</taxon>
    </lineage>
</organism>
<dbReference type="SUPFAM" id="SSF53756">
    <property type="entry name" value="UDP-Glycosyltransferase/glycogen phosphorylase"/>
    <property type="match status" value="1"/>
</dbReference>
<dbReference type="EMBL" id="JAVYJV010000023">
    <property type="protein sequence ID" value="KAK4339366.1"/>
    <property type="molecule type" value="Genomic_DNA"/>
</dbReference>
<gene>
    <name evidence="1" type="ORF">RND71_040828</name>
</gene>
<protein>
    <submittedName>
        <fullName evidence="1">Uncharacterized protein</fullName>
    </submittedName>
</protein>
<comment type="caution">
    <text evidence="1">The sequence shown here is derived from an EMBL/GenBank/DDBJ whole genome shotgun (WGS) entry which is preliminary data.</text>
</comment>
<dbReference type="Gene3D" id="3.40.50.2000">
    <property type="entry name" value="Glycogen Phosphorylase B"/>
    <property type="match status" value="1"/>
</dbReference>
<evidence type="ECO:0000313" key="2">
    <source>
        <dbReference type="Proteomes" id="UP001291623"/>
    </source>
</evidence>
<accession>A0AAE1QTT4</accession>
<reference evidence="1" key="1">
    <citation type="submission" date="2023-12" db="EMBL/GenBank/DDBJ databases">
        <title>Genome assembly of Anisodus tanguticus.</title>
        <authorList>
            <person name="Wang Y.-J."/>
        </authorList>
    </citation>
    <scope>NUCLEOTIDE SEQUENCE</scope>
    <source>
        <strain evidence="1">KB-2021</strain>
        <tissue evidence="1">Leaf</tissue>
    </source>
</reference>
<proteinExistence type="predicted"/>
<dbReference type="AlphaFoldDB" id="A0AAE1QTT4"/>